<evidence type="ECO:0000313" key="2">
    <source>
        <dbReference type="Proteomes" id="UP001500866"/>
    </source>
</evidence>
<name>A0ABN1G0L5_9BACI</name>
<sequence length="49" mass="5875">MYEMFTLPVRWSYSRQSFHQVKLLKYNQGDEVFAAMKMTARNQGIELET</sequence>
<dbReference type="Proteomes" id="UP001500866">
    <property type="component" value="Unassembled WGS sequence"/>
</dbReference>
<proteinExistence type="predicted"/>
<reference evidence="1 2" key="1">
    <citation type="journal article" date="2019" name="Int. J. Syst. Evol. Microbiol.">
        <title>The Global Catalogue of Microorganisms (GCM) 10K type strain sequencing project: providing services to taxonomists for standard genome sequencing and annotation.</title>
        <authorList>
            <consortium name="The Broad Institute Genomics Platform"/>
            <consortium name="The Broad Institute Genome Sequencing Center for Infectious Disease"/>
            <person name="Wu L."/>
            <person name="Ma J."/>
        </authorList>
    </citation>
    <scope>NUCLEOTIDE SEQUENCE [LARGE SCALE GENOMIC DNA]</scope>
    <source>
        <strain evidence="1 2">JCM 15395</strain>
    </source>
</reference>
<evidence type="ECO:0000313" key="1">
    <source>
        <dbReference type="EMBL" id="GAA0601648.1"/>
    </source>
</evidence>
<protein>
    <submittedName>
        <fullName evidence="1">Uncharacterized protein</fullName>
    </submittedName>
</protein>
<organism evidence="1 2">
    <name type="scientific">Virgibacillus siamensis</name>
    <dbReference type="NCBI Taxonomy" id="480071"/>
    <lineage>
        <taxon>Bacteria</taxon>
        <taxon>Bacillati</taxon>
        <taxon>Bacillota</taxon>
        <taxon>Bacilli</taxon>
        <taxon>Bacillales</taxon>
        <taxon>Bacillaceae</taxon>
        <taxon>Virgibacillus</taxon>
    </lineage>
</organism>
<gene>
    <name evidence="1" type="ORF">GCM10009001_18070</name>
</gene>
<keyword evidence="2" id="KW-1185">Reference proteome</keyword>
<accession>A0ABN1G0L5</accession>
<comment type="caution">
    <text evidence="1">The sequence shown here is derived from an EMBL/GenBank/DDBJ whole genome shotgun (WGS) entry which is preliminary data.</text>
</comment>
<dbReference type="EMBL" id="BAAADS010000012">
    <property type="protein sequence ID" value="GAA0601648.1"/>
    <property type="molecule type" value="Genomic_DNA"/>
</dbReference>